<evidence type="ECO:0000256" key="1">
    <source>
        <dbReference type="SAM" id="MobiDB-lite"/>
    </source>
</evidence>
<dbReference type="Proteomes" id="UP000449906">
    <property type="component" value="Unassembled WGS sequence"/>
</dbReference>
<dbReference type="EMBL" id="WBVM01000004">
    <property type="protein sequence ID" value="KAB2807987.1"/>
    <property type="molecule type" value="Genomic_DNA"/>
</dbReference>
<organism evidence="2 3">
    <name type="scientific">Nocardioides simplex</name>
    <name type="common">Arthrobacter simplex</name>
    <dbReference type="NCBI Taxonomy" id="2045"/>
    <lineage>
        <taxon>Bacteria</taxon>
        <taxon>Bacillati</taxon>
        <taxon>Actinomycetota</taxon>
        <taxon>Actinomycetes</taxon>
        <taxon>Propionibacteriales</taxon>
        <taxon>Nocardioidaceae</taxon>
        <taxon>Pimelobacter</taxon>
    </lineage>
</organism>
<name>A0A7J5DSL9_NOCSI</name>
<feature type="region of interest" description="Disordered" evidence="1">
    <location>
        <begin position="118"/>
        <end position="151"/>
    </location>
</feature>
<feature type="compositionally biased region" description="Low complexity" evidence="1">
    <location>
        <begin position="118"/>
        <end position="140"/>
    </location>
</feature>
<reference evidence="2 3" key="1">
    <citation type="submission" date="2019-09" db="EMBL/GenBank/DDBJ databases">
        <title>Pimelobacter sp. isolated from Paulinella.</title>
        <authorList>
            <person name="Jeong S.E."/>
        </authorList>
    </citation>
    <scope>NUCLEOTIDE SEQUENCE [LARGE SCALE GENOMIC DNA]</scope>
    <source>
        <strain evidence="2 3">Pch-N</strain>
    </source>
</reference>
<feature type="compositionally biased region" description="Basic and acidic residues" evidence="1">
    <location>
        <begin position="142"/>
        <end position="151"/>
    </location>
</feature>
<proteinExistence type="predicted"/>
<evidence type="ECO:0000313" key="2">
    <source>
        <dbReference type="EMBL" id="KAB2807987.1"/>
    </source>
</evidence>
<evidence type="ECO:0000313" key="3">
    <source>
        <dbReference type="Proteomes" id="UP000449906"/>
    </source>
</evidence>
<dbReference type="AlphaFoldDB" id="A0A7J5DSL9"/>
<feature type="region of interest" description="Disordered" evidence="1">
    <location>
        <begin position="15"/>
        <end position="68"/>
    </location>
</feature>
<protein>
    <submittedName>
        <fullName evidence="2">Uncharacterized protein</fullName>
    </submittedName>
</protein>
<sequence length="151" mass="15610">MSESTEFIRVRQIETGHQLSVPRSHAEATGGYEPLNKPAVDAAGDPLPPKYHTTLNPAGASAGGHSGEPASKYAGLKVAELKAEIAARNDGRDDEHQLVTAGNKAALVALLDEDDARLAGSTADTDPPAAPAADSQPPTDGHQAETQKENA</sequence>
<comment type="caution">
    <text evidence="2">The sequence shown here is derived from an EMBL/GenBank/DDBJ whole genome shotgun (WGS) entry which is preliminary data.</text>
</comment>
<accession>A0A7J5DSL9</accession>
<gene>
    <name evidence="2" type="ORF">F9L07_25290</name>
</gene>
<dbReference type="RefSeq" id="WP_151582470.1">
    <property type="nucleotide sequence ID" value="NZ_WBVM01000004.1"/>
</dbReference>